<dbReference type="HOGENOM" id="CLU_184141_0_0_1"/>
<feature type="domain" description="Endonuclease/exonuclease/phosphatase" evidence="1">
    <location>
        <begin position="4"/>
        <end position="91"/>
    </location>
</feature>
<dbReference type="SUPFAM" id="SSF56219">
    <property type="entry name" value="DNase I-like"/>
    <property type="match status" value="1"/>
</dbReference>
<organism evidence="2 3">
    <name type="scientific">Cochliobolus sativus (strain ND90Pr / ATCC 201652)</name>
    <name type="common">Common root rot and spot blotch fungus</name>
    <name type="synonym">Bipolaris sorokiniana</name>
    <dbReference type="NCBI Taxonomy" id="665912"/>
    <lineage>
        <taxon>Eukaryota</taxon>
        <taxon>Fungi</taxon>
        <taxon>Dikarya</taxon>
        <taxon>Ascomycota</taxon>
        <taxon>Pezizomycotina</taxon>
        <taxon>Dothideomycetes</taxon>
        <taxon>Pleosporomycetidae</taxon>
        <taxon>Pleosporales</taxon>
        <taxon>Pleosporineae</taxon>
        <taxon>Pleosporaceae</taxon>
        <taxon>Bipolaris</taxon>
    </lineage>
</organism>
<evidence type="ECO:0000313" key="3">
    <source>
        <dbReference type="Proteomes" id="UP000016934"/>
    </source>
</evidence>
<dbReference type="InterPro" id="IPR005135">
    <property type="entry name" value="Endo/exonuclease/phosphatase"/>
</dbReference>
<dbReference type="GO" id="GO:0003824">
    <property type="term" value="F:catalytic activity"/>
    <property type="evidence" value="ECO:0007669"/>
    <property type="project" value="InterPro"/>
</dbReference>
<protein>
    <recommendedName>
        <fullName evidence="1">Endonuclease/exonuclease/phosphatase domain-containing protein</fullName>
    </recommendedName>
</protein>
<dbReference type="Pfam" id="PF14529">
    <property type="entry name" value="Exo_endo_phos_2"/>
    <property type="match status" value="1"/>
</dbReference>
<name>M2RSC3_COCSN</name>
<keyword evidence="3" id="KW-1185">Reference proteome</keyword>
<evidence type="ECO:0000313" key="2">
    <source>
        <dbReference type="EMBL" id="EMD58133.1"/>
    </source>
</evidence>
<feature type="non-terminal residue" evidence="2">
    <location>
        <position position="1"/>
    </location>
</feature>
<proteinExistence type="predicted"/>
<dbReference type="KEGG" id="bsc:COCSADRAFT_69887"/>
<dbReference type="Proteomes" id="UP000016934">
    <property type="component" value="Unassembled WGS sequence"/>
</dbReference>
<dbReference type="GeneID" id="19140461"/>
<accession>M2RSC3</accession>
<dbReference type="EMBL" id="KB445704">
    <property type="protein sequence ID" value="EMD58133.1"/>
    <property type="molecule type" value="Genomic_DNA"/>
</dbReference>
<feature type="non-terminal residue" evidence="2">
    <location>
        <position position="95"/>
    </location>
</feature>
<dbReference type="Gene3D" id="3.60.10.10">
    <property type="entry name" value="Endonuclease/exonuclease/phosphatase"/>
    <property type="match status" value="1"/>
</dbReference>
<reference evidence="2 3" key="1">
    <citation type="journal article" date="2012" name="PLoS Pathog.">
        <title>Diverse lifestyles and strategies of plant pathogenesis encoded in the genomes of eighteen Dothideomycetes fungi.</title>
        <authorList>
            <person name="Ohm R.A."/>
            <person name="Feau N."/>
            <person name="Henrissat B."/>
            <person name="Schoch C.L."/>
            <person name="Horwitz B.A."/>
            <person name="Barry K.W."/>
            <person name="Condon B.J."/>
            <person name="Copeland A.C."/>
            <person name="Dhillon B."/>
            <person name="Glaser F."/>
            <person name="Hesse C.N."/>
            <person name="Kosti I."/>
            <person name="LaButti K."/>
            <person name="Lindquist E.A."/>
            <person name="Lucas S."/>
            <person name="Salamov A.A."/>
            <person name="Bradshaw R.E."/>
            <person name="Ciuffetti L."/>
            <person name="Hamelin R.C."/>
            <person name="Kema G.H.J."/>
            <person name="Lawrence C."/>
            <person name="Scott J.A."/>
            <person name="Spatafora J.W."/>
            <person name="Turgeon B.G."/>
            <person name="de Wit P.J.G.M."/>
            <person name="Zhong S."/>
            <person name="Goodwin S.B."/>
            <person name="Grigoriev I.V."/>
        </authorList>
    </citation>
    <scope>NUCLEOTIDE SEQUENCE [LARGE SCALE GENOMIC DNA]</scope>
    <source>
        <strain evidence="3">ND90Pr / ATCC 201652</strain>
    </source>
</reference>
<dbReference type="AlphaFoldDB" id="M2RSC3"/>
<dbReference type="InterPro" id="IPR036691">
    <property type="entry name" value="Endo/exonu/phosph_ase_sf"/>
</dbReference>
<gene>
    <name evidence="2" type="ORF">COCSADRAFT_69887</name>
</gene>
<dbReference type="OrthoDB" id="3942396at2759"/>
<sequence length="95" mass="10762">LPTSTLLLIDANEHHPWWDPGCKTSQDGQLLADWIEDQNLSLLNTLGATTFFRPNMFRETTLDLSIATLDLEDKVQDWQITTEPGSDHHGILFSI</sequence>
<dbReference type="RefSeq" id="XP_007706165.1">
    <property type="nucleotide sequence ID" value="XM_007707975.1"/>
</dbReference>
<evidence type="ECO:0000259" key="1">
    <source>
        <dbReference type="Pfam" id="PF14529"/>
    </source>
</evidence>
<reference evidence="3" key="2">
    <citation type="journal article" date="2013" name="PLoS Genet.">
        <title>Comparative genome structure, secondary metabolite, and effector coding capacity across Cochliobolus pathogens.</title>
        <authorList>
            <person name="Condon B.J."/>
            <person name="Leng Y."/>
            <person name="Wu D."/>
            <person name="Bushley K.E."/>
            <person name="Ohm R.A."/>
            <person name="Otillar R."/>
            <person name="Martin J."/>
            <person name="Schackwitz W."/>
            <person name="Grimwood J."/>
            <person name="MohdZainudin N."/>
            <person name="Xue C."/>
            <person name="Wang R."/>
            <person name="Manning V.A."/>
            <person name="Dhillon B."/>
            <person name="Tu Z.J."/>
            <person name="Steffenson B.J."/>
            <person name="Salamov A."/>
            <person name="Sun H."/>
            <person name="Lowry S."/>
            <person name="LaButti K."/>
            <person name="Han J."/>
            <person name="Copeland A."/>
            <person name="Lindquist E."/>
            <person name="Barry K."/>
            <person name="Schmutz J."/>
            <person name="Baker S.E."/>
            <person name="Ciuffetti L.M."/>
            <person name="Grigoriev I.V."/>
            <person name="Zhong S."/>
            <person name="Turgeon B.G."/>
        </authorList>
    </citation>
    <scope>NUCLEOTIDE SEQUENCE [LARGE SCALE GENOMIC DNA]</scope>
    <source>
        <strain evidence="3">ND90Pr / ATCC 201652</strain>
    </source>
</reference>